<protein>
    <submittedName>
        <fullName evidence="1">Sulfotransferase family 2 domain-containing protein</fullName>
    </submittedName>
</protein>
<dbReference type="PANTHER" id="PTHR32301:SF6">
    <property type="entry name" value="GOLVESIN-RELATED"/>
    <property type="match status" value="1"/>
</dbReference>
<dbReference type="Proteomes" id="UP001169862">
    <property type="component" value="Unassembled WGS sequence"/>
</dbReference>
<dbReference type="Gene3D" id="3.40.50.300">
    <property type="entry name" value="P-loop containing nucleotide triphosphate hydrolases"/>
    <property type="match status" value="1"/>
</dbReference>
<dbReference type="InterPro" id="IPR027417">
    <property type="entry name" value="P-loop_NTPase"/>
</dbReference>
<dbReference type="RefSeq" id="WP_303550799.1">
    <property type="nucleotide sequence ID" value="NZ_JAUOPG010000007.1"/>
</dbReference>
<proteinExistence type="predicted"/>
<dbReference type="SUPFAM" id="SSF52540">
    <property type="entry name" value="P-loop containing nucleoside triphosphate hydrolases"/>
    <property type="match status" value="1"/>
</dbReference>
<comment type="caution">
    <text evidence="1">The sequence shown here is derived from an EMBL/GenBank/DDBJ whole genome shotgun (WGS) entry which is preliminary data.</text>
</comment>
<dbReference type="EMBL" id="JAUOPG010000007">
    <property type="protein sequence ID" value="MDO6454268.1"/>
    <property type="molecule type" value="Genomic_DNA"/>
</dbReference>
<gene>
    <name evidence="1" type="ORF">Q4490_11910</name>
</gene>
<dbReference type="AlphaFoldDB" id="A0AAW7XMX4"/>
<reference evidence="1" key="1">
    <citation type="submission" date="2023-07" db="EMBL/GenBank/DDBJ databases">
        <title>Genome content predicts the carbon catabolic preferences of heterotrophic bacteria.</title>
        <authorList>
            <person name="Gralka M."/>
        </authorList>
    </citation>
    <scope>NUCLEOTIDE SEQUENCE</scope>
    <source>
        <strain evidence="1">I2M16</strain>
    </source>
</reference>
<name>A0AAW7XMX4_9GAMM</name>
<evidence type="ECO:0000313" key="1">
    <source>
        <dbReference type="EMBL" id="MDO6454268.1"/>
    </source>
</evidence>
<dbReference type="PANTHER" id="PTHR32301">
    <property type="entry name" value="COUNTIN RECEPTOR CNR3-RELATED"/>
    <property type="match status" value="1"/>
</dbReference>
<evidence type="ECO:0000313" key="2">
    <source>
        <dbReference type="Proteomes" id="UP001169862"/>
    </source>
</evidence>
<dbReference type="InterPro" id="IPR053259">
    <property type="entry name" value="Golvesin-related_Golgi"/>
</dbReference>
<sequence length="320" mass="36387">MLIWKLRNYIADKLNITALAGRHSELQFSDDKLVFLPGCTLKGIPPEKRENPSIFLHIPKTAGSTVIAILEAEMIEAKSAYSRAVIQGYRPPIAIIPGWQGAWSNVQDRPDRYFVDADLISGHFPFGVHSILGGRYNYFTVVREPIARELSTFNYLYQTGAIEKDDDFTEFALRMVDNPQVRMIAGASSMSGPCDEAMYQQAIQNLESHFNLYGPSEKTDEVLNVLVSLYGWPPVAYTSFNITKKKIVDVIDDKLRQQLAEKHHFDTRLHHYVSAHWEQFKAEHVEAEHSLKAGDTVMLLDKDFQKTKGYQMVDYGKIKA</sequence>
<organism evidence="1 2">
    <name type="scientific">Neptunomonas phycophila</name>
    <dbReference type="NCBI Taxonomy" id="1572645"/>
    <lineage>
        <taxon>Bacteria</taxon>
        <taxon>Pseudomonadati</taxon>
        <taxon>Pseudomonadota</taxon>
        <taxon>Gammaproteobacteria</taxon>
        <taxon>Oceanospirillales</taxon>
        <taxon>Oceanospirillaceae</taxon>
        <taxon>Neptunomonas</taxon>
    </lineage>
</organism>
<accession>A0AAW7XMX4</accession>